<dbReference type="EMBL" id="LR134529">
    <property type="protein sequence ID" value="VEJ45498.1"/>
    <property type="molecule type" value="Genomic_DNA"/>
</dbReference>
<evidence type="ECO:0000256" key="8">
    <source>
        <dbReference type="ARBA" id="ARBA00029346"/>
    </source>
</evidence>
<comment type="catalytic activity">
    <reaction evidence="8 9">
        <text>(R)-4'-phosphopantetheine + ATP + H(+) = 3'-dephospho-CoA + diphosphate</text>
        <dbReference type="Rhea" id="RHEA:19801"/>
        <dbReference type="ChEBI" id="CHEBI:15378"/>
        <dbReference type="ChEBI" id="CHEBI:30616"/>
        <dbReference type="ChEBI" id="CHEBI:33019"/>
        <dbReference type="ChEBI" id="CHEBI:57328"/>
        <dbReference type="ChEBI" id="CHEBI:61723"/>
        <dbReference type="EC" id="2.7.7.3"/>
    </reaction>
</comment>
<dbReference type="GO" id="GO:0004595">
    <property type="term" value="F:pantetheine-phosphate adenylyltransferase activity"/>
    <property type="evidence" value="ECO:0007669"/>
    <property type="project" value="UniProtKB-UniRule"/>
</dbReference>
<comment type="function">
    <text evidence="9">Reversibly transfers an adenylyl group from ATP to 4'-phosphopantetheine, yielding dephospho-CoA (dPCoA) and pyrophosphate.</text>
</comment>
<keyword evidence="3 9" id="KW-0548">Nucleotidyltransferase</keyword>
<keyword evidence="2 9" id="KW-0808">Transferase</keyword>
<comment type="pathway">
    <text evidence="9">Cofactor biosynthesis; coenzyme A biosynthesis; CoA from (R)-pantothenate: step 4/5.</text>
</comment>
<feature type="binding site" evidence="9">
    <location>
        <position position="78"/>
    </location>
    <ligand>
        <name>substrate</name>
    </ligand>
</feature>
<evidence type="ECO:0000313" key="12">
    <source>
        <dbReference type="Proteomes" id="UP000274201"/>
    </source>
</evidence>
<dbReference type="GO" id="GO:0015937">
    <property type="term" value="P:coenzyme A biosynthetic process"/>
    <property type="evidence" value="ECO:0007669"/>
    <property type="project" value="UniProtKB-UniRule"/>
</dbReference>
<organism evidence="11 12">
    <name type="scientific">Bartonella vinsonii</name>
    <name type="common">Rochalimaea vinsonii</name>
    <dbReference type="NCBI Taxonomy" id="33047"/>
    <lineage>
        <taxon>Bacteria</taxon>
        <taxon>Pseudomonadati</taxon>
        <taxon>Pseudomonadota</taxon>
        <taxon>Alphaproteobacteria</taxon>
        <taxon>Hyphomicrobiales</taxon>
        <taxon>Bartonellaceae</taxon>
        <taxon>Bartonella</taxon>
    </lineage>
</organism>
<dbReference type="PRINTS" id="PR01020">
    <property type="entry name" value="LPSBIOSNTHSS"/>
</dbReference>
<evidence type="ECO:0000256" key="1">
    <source>
        <dbReference type="ARBA" id="ARBA00022490"/>
    </source>
</evidence>
<sequence>MKIALYAGSFDPFTNGHLDILQGGLVLADKVVVAIGVQANKKPLFSFEERVDLIIEAGKDLLNVGPDQLQVISFDTLLIDKAREMGASLLIRGLRDGTDFDYEMQMAGMNGIMAPELQTVFLPASFSGRAITSTLVRQIASMGGDVEPFVPANVARALRLKFQSSEECDCVS</sequence>
<keyword evidence="5 9" id="KW-0067">ATP-binding</keyword>
<dbReference type="EC" id="2.7.7.3" evidence="9"/>
<dbReference type="Pfam" id="PF01467">
    <property type="entry name" value="CTP_transf_like"/>
    <property type="match status" value="1"/>
</dbReference>
<proteinExistence type="inferred from homology"/>
<feature type="binding site" evidence="9">
    <location>
        <position position="41"/>
    </location>
    <ligand>
        <name>substrate</name>
    </ligand>
</feature>
<feature type="binding site" evidence="9">
    <location>
        <begin position="93"/>
        <end position="95"/>
    </location>
    <ligand>
        <name>ATP</name>
        <dbReference type="ChEBI" id="CHEBI:30616"/>
    </ligand>
</feature>
<reference evidence="11 12" key="1">
    <citation type="submission" date="2018-12" db="EMBL/GenBank/DDBJ databases">
        <authorList>
            <consortium name="Pathogen Informatics"/>
        </authorList>
    </citation>
    <scope>NUCLEOTIDE SEQUENCE [LARGE SCALE GENOMIC DNA]</scope>
    <source>
        <strain evidence="11 12">NCTC12905</strain>
    </source>
</reference>
<feature type="domain" description="Cytidyltransferase-like" evidence="10">
    <location>
        <begin position="5"/>
        <end position="138"/>
    </location>
</feature>
<protein>
    <recommendedName>
        <fullName evidence="9">Phosphopantetheine adenylyltransferase</fullName>
        <ecNumber evidence="9">2.7.7.3</ecNumber>
    </recommendedName>
    <alternativeName>
        <fullName evidence="9">Dephospho-CoA pyrophosphorylase</fullName>
    </alternativeName>
    <alternativeName>
        <fullName evidence="9">Pantetheine-phosphate adenylyltransferase</fullName>
        <shortName evidence="9">PPAT</shortName>
    </alternativeName>
</protein>
<evidence type="ECO:0000256" key="3">
    <source>
        <dbReference type="ARBA" id="ARBA00022695"/>
    </source>
</evidence>
<dbReference type="InterPro" id="IPR001980">
    <property type="entry name" value="PPAT"/>
</dbReference>
<feature type="binding site" evidence="9">
    <location>
        <position position="9"/>
    </location>
    <ligand>
        <name>substrate</name>
    </ligand>
</feature>
<evidence type="ECO:0000256" key="7">
    <source>
        <dbReference type="ARBA" id="ARBA00022993"/>
    </source>
</evidence>
<keyword evidence="1 9" id="KW-0963">Cytoplasm</keyword>
<dbReference type="PANTHER" id="PTHR21342">
    <property type="entry name" value="PHOSPHOPANTETHEINE ADENYLYLTRANSFERASE"/>
    <property type="match status" value="1"/>
</dbReference>
<dbReference type="UniPathway" id="UPA00241">
    <property type="reaction ID" value="UER00355"/>
</dbReference>
<evidence type="ECO:0000259" key="10">
    <source>
        <dbReference type="Pfam" id="PF01467"/>
    </source>
</evidence>
<comment type="subcellular location">
    <subcellularLocation>
        <location evidence="9">Cytoplasm</location>
    </subcellularLocation>
</comment>
<dbReference type="Gene3D" id="3.40.50.620">
    <property type="entry name" value="HUPs"/>
    <property type="match status" value="1"/>
</dbReference>
<evidence type="ECO:0000256" key="9">
    <source>
        <dbReference type="HAMAP-Rule" id="MF_00151"/>
    </source>
</evidence>
<feature type="binding site" evidence="9">
    <location>
        <position position="92"/>
    </location>
    <ligand>
        <name>substrate</name>
    </ligand>
</feature>
<dbReference type="PANTHER" id="PTHR21342:SF1">
    <property type="entry name" value="PHOSPHOPANTETHEINE ADENYLYLTRANSFERASE"/>
    <property type="match status" value="1"/>
</dbReference>
<dbReference type="GO" id="GO:0005737">
    <property type="term" value="C:cytoplasm"/>
    <property type="evidence" value="ECO:0007669"/>
    <property type="project" value="UniProtKB-SubCell"/>
</dbReference>
<feature type="site" description="Transition state stabilizer" evidence="9">
    <location>
        <position position="17"/>
    </location>
</feature>
<dbReference type="InterPro" id="IPR014729">
    <property type="entry name" value="Rossmann-like_a/b/a_fold"/>
</dbReference>
<feature type="binding site" evidence="9">
    <location>
        <position position="17"/>
    </location>
    <ligand>
        <name>ATP</name>
        <dbReference type="ChEBI" id="CHEBI:30616"/>
    </ligand>
</feature>
<comment type="subunit">
    <text evidence="9">Homohexamer.</text>
</comment>
<dbReference type="STRING" id="1094497.BVwin_08870"/>
<keyword evidence="4 9" id="KW-0547">Nucleotide-binding</keyword>
<name>A0A448V6V8_BARVI</name>
<dbReference type="HAMAP" id="MF_00151">
    <property type="entry name" value="PPAT_bact"/>
    <property type="match status" value="1"/>
</dbReference>
<evidence type="ECO:0000256" key="6">
    <source>
        <dbReference type="ARBA" id="ARBA00022842"/>
    </source>
</evidence>
<comment type="similarity">
    <text evidence="9">Belongs to the bacterial CoaD family.</text>
</comment>
<evidence type="ECO:0000256" key="4">
    <source>
        <dbReference type="ARBA" id="ARBA00022741"/>
    </source>
</evidence>
<feature type="binding site" evidence="9">
    <location>
        <position position="103"/>
    </location>
    <ligand>
        <name>ATP</name>
        <dbReference type="ChEBI" id="CHEBI:30616"/>
    </ligand>
</feature>
<dbReference type="InterPro" id="IPR004821">
    <property type="entry name" value="Cyt_trans-like"/>
</dbReference>
<dbReference type="NCBIfam" id="TIGR01510">
    <property type="entry name" value="coaD_prev_kdtB"/>
    <property type="match status" value="1"/>
</dbReference>
<feature type="binding site" evidence="9">
    <location>
        <begin position="128"/>
        <end position="134"/>
    </location>
    <ligand>
        <name>ATP</name>
        <dbReference type="ChEBI" id="CHEBI:30616"/>
    </ligand>
</feature>
<dbReference type="CDD" id="cd02163">
    <property type="entry name" value="PPAT"/>
    <property type="match status" value="1"/>
</dbReference>
<dbReference type="GO" id="GO:0005524">
    <property type="term" value="F:ATP binding"/>
    <property type="evidence" value="ECO:0007669"/>
    <property type="project" value="UniProtKB-KW"/>
</dbReference>
<dbReference type="RefSeq" id="WP_126603479.1">
    <property type="nucleotide sequence ID" value="NZ_LR134529.1"/>
</dbReference>
<evidence type="ECO:0000313" key="11">
    <source>
        <dbReference type="EMBL" id="VEJ45498.1"/>
    </source>
</evidence>
<dbReference type="AlphaFoldDB" id="A0A448V6V8"/>
<keyword evidence="7 9" id="KW-0173">Coenzyme A biosynthesis</keyword>
<dbReference type="NCBIfam" id="TIGR00125">
    <property type="entry name" value="cyt_tran_rel"/>
    <property type="match status" value="1"/>
</dbReference>
<gene>
    <name evidence="9 11" type="primary">coaD</name>
    <name evidence="11" type="ORF">NCTC12905_01156</name>
</gene>
<comment type="cofactor">
    <cofactor evidence="9">
        <name>Mg(2+)</name>
        <dbReference type="ChEBI" id="CHEBI:18420"/>
    </cofactor>
</comment>
<feature type="binding site" evidence="9">
    <location>
        <begin position="9"/>
        <end position="10"/>
    </location>
    <ligand>
        <name>ATP</name>
        <dbReference type="ChEBI" id="CHEBI:30616"/>
    </ligand>
</feature>
<dbReference type="OrthoDB" id="9806661at2"/>
<keyword evidence="6 9" id="KW-0460">Magnesium</keyword>
<dbReference type="Proteomes" id="UP000274201">
    <property type="component" value="Chromosome"/>
</dbReference>
<dbReference type="SUPFAM" id="SSF52374">
    <property type="entry name" value="Nucleotidylyl transferase"/>
    <property type="match status" value="1"/>
</dbReference>
<evidence type="ECO:0000256" key="5">
    <source>
        <dbReference type="ARBA" id="ARBA00022840"/>
    </source>
</evidence>
<accession>A0A448V6V8</accession>
<evidence type="ECO:0000256" key="2">
    <source>
        <dbReference type="ARBA" id="ARBA00022679"/>
    </source>
</evidence>